<comment type="caution">
    <text evidence="2">The sequence shown here is derived from an EMBL/GenBank/DDBJ whole genome shotgun (WGS) entry which is preliminary data.</text>
</comment>
<sequence length="122" mass="13340">MAKIHSIPTPRRRIEARIDFVIISSPNPSPPLRGGQNEREGGLQEIVPNYSSSCRRGGMEDNSSPPEMWKRGGKHKVEGGGGGVEVEQGMVINVIWGRQSFSSIDRVQCLIKVLALGFGPMK</sequence>
<proteinExistence type="predicted"/>
<dbReference type="EMBL" id="BPLR01010592">
    <property type="protein sequence ID" value="GIY40275.1"/>
    <property type="molecule type" value="Genomic_DNA"/>
</dbReference>
<protein>
    <submittedName>
        <fullName evidence="2">Uncharacterized protein</fullName>
    </submittedName>
</protein>
<keyword evidence="3" id="KW-1185">Reference proteome</keyword>
<organism evidence="2 3">
    <name type="scientific">Caerostris extrusa</name>
    <name type="common">Bark spider</name>
    <name type="synonym">Caerostris bankana</name>
    <dbReference type="NCBI Taxonomy" id="172846"/>
    <lineage>
        <taxon>Eukaryota</taxon>
        <taxon>Metazoa</taxon>
        <taxon>Ecdysozoa</taxon>
        <taxon>Arthropoda</taxon>
        <taxon>Chelicerata</taxon>
        <taxon>Arachnida</taxon>
        <taxon>Araneae</taxon>
        <taxon>Araneomorphae</taxon>
        <taxon>Entelegynae</taxon>
        <taxon>Araneoidea</taxon>
        <taxon>Araneidae</taxon>
        <taxon>Caerostris</taxon>
    </lineage>
</organism>
<dbReference type="Proteomes" id="UP001054945">
    <property type="component" value="Unassembled WGS sequence"/>
</dbReference>
<gene>
    <name evidence="2" type="ORF">CEXT_231511</name>
</gene>
<feature type="region of interest" description="Disordered" evidence="1">
    <location>
        <begin position="25"/>
        <end position="82"/>
    </location>
</feature>
<reference evidence="2 3" key="1">
    <citation type="submission" date="2021-06" db="EMBL/GenBank/DDBJ databases">
        <title>Caerostris extrusa draft genome.</title>
        <authorList>
            <person name="Kono N."/>
            <person name="Arakawa K."/>
        </authorList>
    </citation>
    <scope>NUCLEOTIDE SEQUENCE [LARGE SCALE GENOMIC DNA]</scope>
</reference>
<name>A0AAV4T1U6_CAEEX</name>
<evidence type="ECO:0000313" key="2">
    <source>
        <dbReference type="EMBL" id="GIY40275.1"/>
    </source>
</evidence>
<evidence type="ECO:0000313" key="3">
    <source>
        <dbReference type="Proteomes" id="UP001054945"/>
    </source>
</evidence>
<dbReference type="AlphaFoldDB" id="A0AAV4T1U6"/>
<accession>A0AAV4T1U6</accession>
<evidence type="ECO:0000256" key="1">
    <source>
        <dbReference type="SAM" id="MobiDB-lite"/>
    </source>
</evidence>